<dbReference type="GO" id="GO:0008832">
    <property type="term" value="F:dGTPase activity"/>
    <property type="evidence" value="ECO:0007669"/>
    <property type="project" value="TreeGrafter"/>
</dbReference>
<dbReference type="Gene3D" id="1.10.3210.10">
    <property type="entry name" value="Hypothetical protein af1432"/>
    <property type="match status" value="1"/>
</dbReference>
<feature type="compositionally biased region" description="Polar residues" evidence="1">
    <location>
        <begin position="1"/>
        <end position="22"/>
    </location>
</feature>
<dbReference type="PROSITE" id="PS51831">
    <property type="entry name" value="HD"/>
    <property type="match status" value="1"/>
</dbReference>
<sequence length="574" mass="64759">MTSQGTILQWVQHQRKPSTVGTKGTPLGASKNPGGRSGSSTEYEMPTKRVKRCEQTDDTDGEAGSSQESNMLDPPLFDLGIPCVQSIDTYTMVDDQSSSELQSQSPLETRKMIKDSVHGCIYLEPLCMEIIDTVHFQRLRHLKQLGASYFVYMSATHSRFEHSVGVAHLAEVMLTQLRLHQPWLDITDRDILCVKVAGLCHDLGHGPFSHVYDGIFMQQLHERGLDYPAMRGWTHEQGSLDMLNALLVEYRIDVTAYGLEAIDLDFIRELILGHPVGKHSAKLFTGRPTKPFLYEVVNNAKTGLDVDKLDYFMRDAQYTGAKASCDTHLLLSTMRVLPDATTGVLTMCWPDKMAEQVMKVFRTRYDLHQAVYQHKATRAIEYMICDILLEADIADFRIRGARIAQAPLDMNAYKCLDDRILALIETSDDPKLAKSQAILNQIATKPLYKWAGTTQVTAHSKARTPLQIKLEIAAMGSGGGVNPTQLIVEMNSVHFGQKHKDPMHAMRFFRKHATTSATCFQLHETTYAMHCPKYFMESNVRLFVRDVRYAEAARRAFAMWCSHQNMSTVYPQEA</sequence>
<accession>W4FZZ1</accession>
<evidence type="ECO:0000259" key="2">
    <source>
        <dbReference type="PROSITE" id="PS51831"/>
    </source>
</evidence>
<dbReference type="Pfam" id="PF01966">
    <property type="entry name" value="HD"/>
    <property type="match status" value="1"/>
</dbReference>
<dbReference type="EMBL" id="KI913155">
    <property type="protein sequence ID" value="ETV72243.1"/>
    <property type="molecule type" value="Genomic_DNA"/>
</dbReference>
<proteinExistence type="predicted"/>
<gene>
    <name evidence="3" type="ORF">H257_12709</name>
</gene>
<dbReference type="AlphaFoldDB" id="W4FZZ1"/>
<organism evidence="3">
    <name type="scientific">Aphanomyces astaci</name>
    <name type="common">Crayfish plague agent</name>
    <dbReference type="NCBI Taxonomy" id="112090"/>
    <lineage>
        <taxon>Eukaryota</taxon>
        <taxon>Sar</taxon>
        <taxon>Stramenopiles</taxon>
        <taxon>Oomycota</taxon>
        <taxon>Saprolegniomycetes</taxon>
        <taxon>Saprolegniales</taxon>
        <taxon>Verrucalvaceae</taxon>
        <taxon>Aphanomyces</taxon>
    </lineage>
</organism>
<dbReference type="OrthoDB" id="9991235at2759"/>
<dbReference type="RefSeq" id="XP_009838313.1">
    <property type="nucleotide sequence ID" value="XM_009840011.1"/>
</dbReference>
<dbReference type="GeneID" id="20814705"/>
<evidence type="ECO:0000256" key="1">
    <source>
        <dbReference type="SAM" id="MobiDB-lite"/>
    </source>
</evidence>
<evidence type="ECO:0000313" key="3">
    <source>
        <dbReference type="EMBL" id="ETV72243.1"/>
    </source>
</evidence>
<dbReference type="PANTHER" id="PTHR11373:SF4">
    <property type="entry name" value="DEOXYNUCLEOSIDE TRIPHOSPHATE TRIPHOSPHOHYDROLASE SAMHD1"/>
    <property type="match status" value="1"/>
</dbReference>
<dbReference type="GO" id="GO:0006203">
    <property type="term" value="P:dGTP catabolic process"/>
    <property type="evidence" value="ECO:0007669"/>
    <property type="project" value="TreeGrafter"/>
</dbReference>
<dbReference type="SMART" id="SM00471">
    <property type="entry name" value="HDc"/>
    <property type="match status" value="1"/>
</dbReference>
<dbReference type="InterPro" id="IPR003607">
    <property type="entry name" value="HD/PDEase_dom"/>
</dbReference>
<dbReference type="CDD" id="cd00077">
    <property type="entry name" value="HDc"/>
    <property type="match status" value="1"/>
</dbReference>
<protein>
    <recommendedName>
        <fullName evidence="2">HD domain-containing protein</fullName>
    </recommendedName>
</protein>
<dbReference type="SUPFAM" id="SSF109604">
    <property type="entry name" value="HD-domain/PDEase-like"/>
    <property type="match status" value="1"/>
</dbReference>
<dbReference type="Gene3D" id="3.30.70.2760">
    <property type="match status" value="1"/>
</dbReference>
<reference evidence="3" key="1">
    <citation type="submission" date="2013-12" db="EMBL/GenBank/DDBJ databases">
        <title>The Genome Sequence of Aphanomyces astaci APO3.</title>
        <authorList>
            <consortium name="The Broad Institute Genomics Platform"/>
            <person name="Russ C."/>
            <person name="Tyler B."/>
            <person name="van West P."/>
            <person name="Dieguez-Uribeondo J."/>
            <person name="Young S.K."/>
            <person name="Zeng Q."/>
            <person name="Gargeya S."/>
            <person name="Fitzgerald M."/>
            <person name="Abouelleil A."/>
            <person name="Alvarado L."/>
            <person name="Chapman S.B."/>
            <person name="Gainer-Dewar J."/>
            <person name="Goldberg J."/>
            <person name="Griggs A."/>
            <person name="Gujja S."/>
            <person name="Hansen M."/>
            <person name="Howarth C."/>
            <person name="Imamovic A."/>
            <person name="Ireland A."/>
            <person name="Larimer J."/>
            <person name="McCowan C."/>
            <person name="Murphy C."/>
            <person name="Pearson M."/>
            <person name="Poon T.W."/>
            <person name="Priest M."/>
            <person name="Roberts A."/>
            <person name="Saif S."/>
            <person name="Shea T."/>
            <person name="Sykes S."/>
            <person name="Wortman J."/>
            <person name="Nusbaum C."/>
            <person name="Birren B."/>
        </authorList>
    </citation>
    <scope>NUCLEOTIDE SEQUENCE [LARGE SCALE GENOMIC DNA]</scope>
    <source>
        <strain evidence="3">APO3</strain>
    </source>
</reference>
<dbReference type="PANTHER" id="PTHR11373">
    <property type="entry name" value="DEOXYNUCLEOSIDE TRIPHOSPHATE TRIPHOSPHOHYDROLASE"/>
    <property type="match status" value="1"/>
</dbReference>
<feature type="domain" description="HD" evidence="2">
    <location>
        <begin position="159"/>
        <end position="312"/>
    </location>
</feature>
<dbReference type="InterPro" id="IPR050135">
    <property type="entry name" value="dGTPase-like"/>
</dbReference>
<name>W4FZZ1_APHAT</name>
<feature type="region of interest" description="Disordered" evidence="1">
    <location>
        <begin position="1"/>
        <end position="74"/>
    </location>
</feature>
<dbReference type="InterPro" id="IPR006674">
    <property type="entry name" value="HD_domain"/>
</dbReference>
<dbReference type="GO" id="GO:0005634">
    <property type="term" value="C:nucleus"/>
    <property type="evidence" value="ECO:0007669"/>
    <property type="project" value="TreeGrafter"/>
</dbReference>
<dbReference type="VEuPathDB" id="FungiDB:H257_12709"/>